<evidence type="ECO:0000313" key="2">
    <source>
        <dbReference type="EMBL" id="KYC73579.1"/>
    </source>
</evidence>
<name>A0A150KIT9_HEYCO</name>
<sequence length="45" mass="5151">MISRLLVHLHGTGRIFFLVCSALVIVFPRLTIGNFHFLPKIRGLF</sequence>
<organism evidence="2 3">
    <name type="scientific">Heyndrickxia coagulans</name>
    <name type="common">Weizmannia coagulans</name>
    <dbReference type="NCBI Taxonomy" id="1398"/>
    <lineage>
        <taxon>Bacteria</taxon>
        <taxon>Bacillati</taxon>
        <taxon>Bacillota</taxon>
        <taxon>Bacilli</taxon>
        <taxon>Bacillales</taxon>
        <taxon>Bacillaceae</taxon>
        <taxon>Heyndrickxia</taxon>
    </lineage>
</organism>
<evidence type="ECO:0000256" key="1">
    <source>
        <dbReference type="SAM" id="Phobius"/>
    </source>
</evidence>
<dbReference type="EMBL" id="LQYI01000006">
    <property type="protein sequence ID" value="KYC73579.1"/>
    <property type="molecule type" value="Genomic_DNA"/>
</dbReference>
<dbReference type="Proteomes" id="UP000075304">
    <property type="component" value="Unassembled WGS sequence"/>
</dbReference>
<keyword evidence="1" id="KW-1133">Transmembrane helix</keyword>
<keyword evidence="1" id="KW-0812">Transmembrane</keyword>
<keyword evidence="1" id="KW-0472">Membrane</keyword>
<dbReference type="PATRIC" id="fig|1398.25.peg.3036"/>
<comment type="caution">
    <text evidence="2">The sequence shown here is derived from an EMBL/GenBank/DDBJ whole genome shotgun (WGS) entry which is preliminary data.</text>
</comment>
<protein>
    <submittedName>
        <fullName evidence="2">Uncharacterized protein</fullName>
    </submittedName>
</protein>
<feature type="transmembrane region" description="Helical" evidence="1">
    <location>
        <begin position="15"/>
        <end position="32"/>
    </location>
</feature>
<reference evidence="2 3" key="1">
    <citation type="submission" date="2016-01" db="EMBL/GenBank/DDBJ databases">
        <title>Genome Sequences of Twelve Sporeforming Bacillus Species Isolated from Foods.</title>
        <authorList>
            <person name="Berendsen E.M."/>
            <person name="Wells-Bennik M.H."/>
            <person name="Krawcyk A.O."/>
            <person name="De Jong A."/>
            <person name="Holsappel S."/>
            <person name="Eijlander R.T."/>
            <person name="Kuipers O.P."/>
        </authorList>
    </citation>
    <scope>NUCLEOTIDE SEQUENCE [LARGE SCALE GENOMIC DNA]</scope>
    <source>
        <strain evidence="2 3">B4099</strain>
    </source>
</reference>
<evidence type="ECO:0000313" key="3">
    <source>
        <dbReference type="Proteomes" id="UP000075304"/>
    </source>
</evidence>
<dbReference type="AlphaFoldDB" id="A0A150KIT9"/>
<accession>A0A150KIT9</accession>
<gene>
    <name evidence="2" type="ORF">B4099_0924</name>
</gene>
<proteinExistence type="predicted"/>